<organism evidence="3 4">
    <name type="scientific">Roseobacter insulae</name>
    <dbReference type="NCBI Taxonomy" id="2859783"/>
    <lineage>
        <taxon>Bacteria</taxon>
        <taxon>Pseudomonadati</taxon>
        <taxon>Pseudomonadota</taxon>
        <taxon>Alphaproteobacteria</taxon>
        <taxon>Rhodobacterales</taxon>
        <taxon>Roseobacteraceae</taxon>
        <taxon>Roseobacter</taxon>
    </lineage>
</organism>
<sequence length="414" mass="45247">MHKPLHILAWTMLCCSFGQSAVAERLRLYIDADYSIARPAADAIELGVRSALSEVDYAIGDIELEVVPMDHRANSKRSMANLRAFENDPQALAVIGGVHSPPYLTNREHINDRGLLLLLPWSAAGPITRPEAGQVNWIFRLSVDDTKAGPFLVNHVLNNRRCQRTALLLVDTGWGRANRVTMLEAFREAKANEPVVFTFPTALGSASARTLAENVAGMDVDCAIMLSNAQEGALLVNELHELAPHIRLVSHWGIVSGDFRDMVSHTVRSDLQIEVLQTCGLKVERDGSTVLAQALRSASTQAHPFERLSDVHASTGFVHSYDLVKILLAAIAQTSGSDAWKHGSISERRNLLRVALEDLARPVEGILKTYNRPFGPFSDSAPDAHEALNGQDLCVASFAESGRLVLSEMADHDS</sequence>
<dbReference type="Pfam" id="PF13458">
    <property type="entry name" value="Peripla_BP_6"/>
    <property type="match status" value="1"/>
</dbReference>
<dbReference type="AlphaFoldDB" id="A0A9X1K0J9"/>
<name>A0A9X1K0J9_9RHOB</name>
<reference evidence="3" key="1">
    <citation type="submission" date="2021-07" db="EMBL/GenBank/DDBJ databases">
        <title>Roseobacter insulae sp. nov., isolated from a tidal flat.</title>
        <authorList>
            <person name="Park S."/>
            <person name="Yoon J.-H."/>
        </authorList>
    </citation>
    <scope>NUCLEOTIDE SEQUENCE</scope>
    <source>
        <strain evidence="3">YSTF-M11</strain>
    </source>
</reference>
<evidence type="ECO:0000256" key="1">
    <source>
        <dbReference type="ARBA" id="ARBA00022729"/>
    </source>
</evidence>
<dbReference type="Proteomes" id="UP001138661">
    <property type="component" value="Unassembled WGS sequence"/>
</dbReference>
<keyword evidence="4" id="KW-1185">Reference proteome</keyword>
<dbReference type="RefSeq" id="WP_219501780.1">
    <property type="nucleotide sequence ID" value="NZ_JAHXDN010000002.1"/>
</dbReference>
<evidence type="ECO:0000313" key="4">
    <source>
        <dbReference type="Proteomes" id="UP001138661"/>
    </source>
</evidence>
<gene>
    <name evidence="3" type="ORF">KX928_10630</name>
</gene>
<proteinExistence type="predicted"/>
<evidence type="ECO:0000259" key="2">
    <source>
        <dbReference type="Pfam" id="PF13458"/>
    </source>
</evidence>
<evidence type="ECO:0000313" key="3">
    <source>
        <dbReference type="EMBL" id="MBW4708239.1"/>
    </source>
</evidence>
<dbReference type="InterPro" id="IPR028081">
    <property type="entry name" value="Leu-bd"/>
</dbReference>
<keyword evidence="1" id="KW-0732">Signal</keyword>
<protein>
    <submittedName>
        <fullName evidence="3">ABC transporter substrate-binding protein</fullName>
    </submittedName>
</protein>
<dbReference type="EMBL" id="JAHXDN010000002">
    <property type="protein sequence ID" value="MBW4708239.1"/>
    <property type="molecule type" value="Genomic_DNA"/>
</dbReference>
<comment type="caution">
    <text evidence="3">The sequence shown here is derived from an EMBL/GenBank/DDBJ whole genome shotgun (WGS) entry which is preliminary data.</text>
</comment>
<feature type="domain" description="Leucine-binding protein" evidence="2">
    <location>
        <begin position="41"/>
        <end position="239"/>
    </location>
</feature>
<accession>A0A9X1K0J9</accession>